<dbReference type="AlphaFoldDB" id="A0A517YY01"/>
<accession>A0A517YY01</accession>
<organism evidence="9 10">
    <name type="scientific">Poriferisphaera corsica</name>
    <dbReference type="NCBI Taxonomy" id="2528020"/>
    <lineage>
        <taxon>Bacteria</taxon>
        <taxon>Pseudomonadati</taxon>
        <taxon>Planctomycetota</taxon>
        <taxon>Phycisphaerae</taxon>
        <taxon>Phycisphaerales</taxon>
        <taxon>Phycisphaeraceae</taxon>
        <taxon>Poriferisphaera</taxon>
    </lineage>
</organism>
<dbReference type="EC" id="4.4.1.1" evidence="3"/>
<dbReference type="KEGG" id="pcor:KS4_31640"/>
<dbReference type="PANTHER" id="PTHR10314">
    <property type="entry name" value="CYSTATHIONINE BETA-SYNTHASE"/>
    <property type="match status" value="1"/>
</dbReference>
<evidence type="ECO:0000256" key="7">
    <source>
        <dbReference type="ARBA" id="ARBA00055251"/>
    </source>
</evidence>
<evidence type="ECO:0000256" key="6">
    <source>
        <dbReference type="ARBA" id="ARBA00023239"/>
    </source>
</evidence>
<evidence type="ECO:0000256" key="3">
    <source>
        <dbReference type="ARBA" id="ARBA00012085"/>
    </source>
</evidence>
<keyword evidence="4" id="KW-0963">Cytoplasm</keyword>
<dbReference type="GO" id="GO:1901605">
    <property type="term" value="P:alpha-amino acid metabolic process"/>
    <property type="evidence" value="ECO:0007669"/>
    <property type="project" value="UniProtKB-ARBA"/>
</dbReference>
<dbReference type="Pfam" id="PF00291">
    <property type="entry name" value="PALP"/>
    <property type="match status" value="1"/>
</dbReference>
<evidence type="ECO:0000313" key="9">
    <source>
        <dbReference type="EMBL" id="QDU35086.1"/>
    </source>
</evidence>
<feature type="domain" description="Tryptophan synthase beta chain-like PALP" evidence="8">
    <location>
        <begin position="49"/>
        <end position="331"/>
    </location>
</feature>
<evidence type="ECO:0000313" key="10">
    <source>
        <dbReference type="Proteomes" id="UP000317369"/>
    </source>
</evidence>
<evidence type="ECO:0000256" key="4">
    <source>
        <dbReference type="ARBA" id="ARBA00022490"/>
    </source>
</evidence>
<keyword evidence="9" id="KW-0808">Transferase</keyword>
<dbReference type="RefSeq" id="WP_200761321.1">
    <property type="nucleotide sequence ID" value="NZ_CP036425.1"/>
</dbReference>
<dbReference type="EMBL" id="CP036425">
    <property type="protein sequence ID" value="QDU35086.1"/>
    <property type="molecule type" value="Genomic_DNA"/>
</dbReference>
<gene>
    <name evidence="9" type="primary">cysM</name>
    <name evidence="9" type="ORF">KS4_31640</name>
</gene>
<protein>
    <recommendedName>
        <fullName evidence="3">cystathionine gamma-lyase</fullName>
        <ecNumber evidence="3">4.4.1.1</ecNumber>
    </recommendedName>
</protein>
<dbReference type="GO" id="GO:0016740">
    <property type="term" value="F:transferase activity"/>
    <property type="evidence" value="ECO:0007669"/>
    <property type="project" value="UniProtKB-KW"/>
</dbReference>
<dbReference type="FunFam" id="3.40.50.1100:FF:000015">
    <property type="entry name" value="Cysteine synthase B"/>
    <property type="match status" value="1"/>
</dbReference>
<dbReference type="GO" id="GO:0005737">
    <property type="term" value="C:cytoplasm"/>
    <property type="evidence" value="ECO:0007669"/>
    <property type="project" value="UniProtKB-SubCell"/>
</dbReference>
<evidence type="ECO:0000256" key="5">
    <source>
        <dbReference type="ARBA" id="ARBA00022898"/>
    </source>
</evidence>
<keyword evidence="5" id="KW-0663">Pyridoxal phosphate</keyword>
<evidence type="ECO:0000259" key="8">
    <source>
        <dbReference type="Pfam" id="PF00291"/>
    </source>
</evidence>
<dbReference type="InterPro" id="IPR001926">
    <property type="entry name" value="TrpB-like_PALP"/>
</dbReference>
<evidence type="ECO:0000256" key="2">
    <source>
        <dbReference type="ARBA" id="ARBA00004496"/>
    </source>
</evidence>
<keyword evidence="6" id="KW-0456">Lyase</keyword>
<dbReference type="Proteomes" id="UP000317369">
    <property type="component" value="Chromosome"/>
</dbReference>
<dbReference type="Gene3D" id="3.40.50.1100">
    <property type="match status" value="2"/>
</dbReference>
<comment type="function">
    <text evidence="7">A cysteine desulfhydrase that generates hydrogen sulfide, H(2)S. The H(2)S produced by this enzyme stimulates respiration in M.tuberculosis, mediated primarily via cytochrome bd with a lesser contribution from cytochrome bc1/aa3. H(2)S modulates the balance between respiration and glycolysis, and also contributes to redox homeostasis. Probably eliminates toxic levels of Cys (which can induce oxidative stress).</text>
</comment>
<dbReference type="InterPro" id="IPR036052">
    <property type="entry name" value="TrpB-like_PALP_sf"/>
</dbReference>
<name>A0A517YY01_9BACT</name>
<proteinExistence type="predicted"/>
<dbReference type="GO" id="GO:0016829">
    <property type="term" value="F:lyase activity"/>
    <property type="evidence" value="ECO:0007669"/>
    <property type="project" value="UniProtKB-KW"/>
</dbReference>
<dbReference type="InterPro" id="IPR050214">
    <property type="entry name" value="Cys_Synth/Cystath_Beta-Synth"/>
</dbReference>
<comment type="subcellular location">
    <subcellularLocation>
        <location evidence="2">Cytoplasm</location>
    </subcellularLocation>
</comment>
<keyword evidence="10" id="KW-1185">Reference proteome</keyword>
<comment type="cofactor">
    <cofactor evidence="1">
        <name>pyridoxal 5'-phosphate</name>
        <dbReference type="ChEBI" id="CHEBI:597326"/>
    </cofactor>
</comment>
<sequence>MPHTTQAYPNRSLTSAELDWHCHAIARINADYQRSADTHLLKLQLPCFQGSTLYLKDESIHPSGSLKHRLARSLFLFGLANGSIKQNTTIIEASSGNTAISEAYFAQLLGLPFIAVIPEKTAQEKIKKIEFYGGKTHKVPPHNIYDEAAKLAKDLKGHYMDQFTYAERATDWRGSNNIAERLFEQMQLEPNPRLDWIVMSAGTGGTSATLGRYIRYQPNLYKHTRLCVVDPEHSVYADYFTTGKKDLSSKYSSQIEGIGQPRPQPSFITSVIDTMLKIPDAASIATIHWLESILDRKVGGSTGTNVYGALRYIARASQESKPINVATVICDPGSRYLDTFYSPDWLKSHRIDLQPYLDQLNNFEQTGQLEPVST</sequence>
<reference evidence="9 10" key="1">
    <citation type="submission" date="2019-02" db="EMBL/GenBank/DDBJ databases">
        <title>Deep-cultivation of Planctomycetes and their phenomic and genomic characterization uncovers novel biology.</title>
        <authorList>
            <person name="Wiegand S."/>
            <person name="Jogler M."/>
            <person name="Boedeker C."/>
            <person name="Pinto D."/>
            <person name="Vollmers J."/>
            <person name="Rivas-Marin E."/>
            <person name="Kohn T."/>
            <person name="Peeters S.H."/>
            <person name="Heuer A."/>
            <person name="Rast P."/>
            <person name="Oberbeckmann S."/>
            <person name="Bunk B."/>
            <person name="Jeske O."/>
            <person name="Meyerdierks A."/>
            <person name="Storesund J.E."/>
            <person name="Kallscheuer N."/>
            <person name="Luecker S."/>
            <person name="Lage O.M."/>
            <person name="Pohl T."/>
            <person name="Merkel B.J."/>
            <person name="Hornburger P."/>
            <person name="Mueller R.-W."/>
            <person name="Bruemmer F."/>
            <person name="Labrenz M."/>
            <person name="Spormann A.M."/>
            <person name="Op den Camp H."/>
            <person name="Overmann J."/>
            <person name="Amann R."/>
            <person name="Jetten M.S.M."/>
            <person name="Mascher T."/>
            <person name="Medema M.H."/>
            <person name="Devos D.P."/>
            <person name="Kaster A.-K."/>
            <person name="Ovreas L."/>
            <person name="Rohde M."/>
            <person name="Galperin M.Y."/>
            <person name="Jogler C."/>
        </authorList>
    </citation>
    <scope>NUCLEOTIDE SEQUENCE [LARGE SCALE GENOMIC DNA]</scope>
    <source>
        <strain evidence="9 10">KS4</strain>
    </source>
</reference>
<dbReference type="SUPFAM" id="SSF53686">
    <property type="entry name" value="Tryptophan synthase beta subunit-like PLP-dependent enzymes"/>
    <property type="match status" value="1"/>
</dbReference>
<evidence type="ECO:0000256" key="1">
    <source>
        <dbReference type="ARBA" id="ARBA00001933"/>
    </source>
</evidence>